<dbReference type="KEGG" id="pbh:AAW51_3909"/>
<dbReference type="STRING" id="413882.AAW51_3909"/>
<dbReference type="CDD" id="cd03789">
    <property type="entry name" value="GT9_LPS_heptosyltransferase"/>
    <property type="match status" value="1"/>
</dbReference>
<accession>A0A0G3BVP5</accession>
<evidence type="ECO:0000313" key="4">
    <source>
        <dbReference type="Proteomes" id="UP000035352"/>
    </source>
</evidence>
<keyword evidence="4" id="KW-1185">Reference proteome</keyword>
<dbReference type="Proteomes" id="UP000035352">
    <property type="component" value="Chromosome"/>
</dbReference>
<dbReference type="GO" id="GO:0009244">
    <property type="term" value="P:lipopolysaccharide core region biosynthetic process"/>
    <property type="evidence" value="ECO:0007669"/>
    <property type="project" value="TreeGrafter"/>
</dbReference>
<dbReference type="RefSeq" id="WP_047195936.1">
    <property type="nucleotide sequence ID" value="NZ_CP011371.1"/>
</dbReference>
<dbReference type="SUPFAM" id="SSF53756">
    <property type="entry name" value="UDP-Glycosyltransferase/glycogen phosphorylase"/>
    <property type="match status" value="1"/>
</dbReference>
<reference evidence="3 4" key="1">
    <citation type="submission" date="2015-05" db="EMBL/GenBank/DDBJ databases">
        <authorList>
            <person name="Tang B."/>
            <person name="Yu Y."/>
        </authorList>
    </citation>
    <scope>NUCLEOTIDE SEQUENCE [LARGE SCALE GENOMIC DNA]</scope>
    <source>
        <strain evidence="3 4">DSM 7029</strain>
    </source>
</reference>
<dbReference type="OrthoDB" id="9807356at2"/>
<dbReference type="PANTHER" id="PTHR30160">
    <property type="entry name" value="TETRAACYLDISACCHARIDE 4'-KINASE-RELATED"/>
    <property type="match status" value="1"/>
</dbReference>
<dbReference type="EMBL" id="CP011371">
    <property type="protein sequence ID" value="AKJ30600.1"/>
    <property type="molecule type" value="Genomic_DNA"/>
</dbReference>
<sequence>MDRARAAAVGDPAAAAATARAPLDAHSVRRIGVFRALMLGDLLCAVPALRALKLGFPQASITLIGLPWARTLVERLPQLDDFIAFPGHPAWPEQPADLAAWPGFLSQVQSRRFDLVLQLHGSGGIANPLVACFGARRAGGFYVPGAYCPDADLYVPWPDSGHEIDRLLRVVDRLGVARQGRGLEFPVQEADRCALERVWPASRRCAGEYVCLHAGAQLRSRRWPVARFAAVADHLAQQGCPVVLTGTPAEAGLARELQAAMRHRAVDLVGRTTLWELGALIEGARLVVSNDTGVSHIAAALHRPSVVISSGGDVARWGPLDRGLHRVLWCDLPCRPCSHELCPSGHECALAISTEAVIDAAQLCLTGEIEHVPQ</sequence>
<evidence type="ECO:0000256" key="2">
    <source>
        <dbReference type="ARBA" id="ARBA00022679"/>
    </source>
</evidence>
<evidence type="ECO:0000256" key="1">
    <source>
        <dbReference type="ARBA" id="ARBA00022676"/>
    </source>
</evidence>
<protein>
    <submittedName>
        <fullName evidence="3">ADP-heptose--lipooligosaccharide heptosyltransferase II</fullName>
    </submittedName>
</protein>
<dbReference type="AlphaFoldDB" id="A0A0G3BVP5"/>
<dbReference type="Pfam" id="PF01075">
    <property type="entry name" value="Glyco_transf_9"/>
    <property type="match status" value="1"/>
</dbReference>
<dbReference type="InterPro" id="IPR002201">
    <property type="entry name" value="Glyco_trans_9"/>
</dbReference>
<dbReference type="GO" id="GO:0005829">
    <property type="term" value="C:cytosol"/>
    <property type="evidence" value="ECO:0007669"/>
    <property type="project" value="TreeGrafter"/>
</dbReference>
<dbReference type="Gene3D" id="3.40.50.2000">
    <property type="entry name" value="Glycogen Phosphorylase B"/>
    <property type="match status" value="2"/>
</dbReference>
<dbReference type="PANTHER" id="PTHR30160:SF1">
    <property type="entry name" value="LIPOPOLYSACCHARIDE 1,2-N-ACETYLGLUCOSAMINETRANSFERASE-RELATED"/>
    <property type="match status" value="1"/>
</dbReference>
<keyword evidence="1" id="KW-0328">Glycosyltransferase</keyword>
<gene>
    <name evidence="3" type="ORF">AAW51_3909</name>
</gene>
<dbReference type="PATRIC" id="fig|413882.6.peg.4079"/>
<proteinExistence type="predicted"/>
<dbReference type="GO" id="GO:0008713">
    <property type="term" value="F:ADP-heptose-lipopolysaccharide heptosyltransferase activity"/>
    <property type="evidence" value="ECO:0007669"/>
    <property type="project" value="TreeGrafter"/>
</dbReference>
<evidence type="ECO:0000313" key="3">
    <source>
        <dbReference type="EMBL" id="AKJ30600.1"/>
    </source>
</evidence>
<keyword evidence="2 3" id="KW-0808">Transferase</keyword>
<name>A0A0G3BVP5_9BURK</name>
<dbReference type="InterPro" id="IPR051199">
    <property type="entry name" value="LPS_LOS_Heptosyltrfase"/>
</dbReference>
<organism evidence="3 4">
    <name type="scientific">Caldimonas brevitalea</name>
    <dbReference type="NCBI Taxonomy" id="413882"/>
    <lineage>
        <taxon>Bacteria</taxon>
        <taxon>Pseudomonadati</taxon>
        <taxon>Pseudomonadota</taxon>
        <taxon>Betaproteobacteria</taxon>
        <taxon>Burkholderiales</taxon>
        <taxon>Sphaerotilaceae</taxon>
        <taxon>Caldimonas</taxon>
    </lineage>
</organism>